<name>A0A1B8GA06_9PEZI</name>
<organism evidence="2 3">
    <name type="scientific">Pseudogymnoascus verrucosus</name>
    <dbReference type="NCBI Taxonomy" id="342668"/>
    <lineage>
        <taxon>Eukaryota</taxon>
        <taxon>Fungi</taxon>
        <taxon>Dikarya</taxon>
        <taxon>Ascomycota</taxon>
        <taxon>Pezizomycotina</taxon>
        <taxon>Leotiomycetes</taxon>
        <taxon>Thelebolales</taxon>
        <taxon>Thelebolaceae</taxon>
        <taxon>Pseudogymnoascus</taxon>
    </lineage>
</organism>
<reference evidence="2 3" key="1">
    <citation type="submission" date="2016-03" db="EMBL/GenBank/DDBJ databases">
        <title>Comparative genomics of Pseudogymnoascus destructans, the fungus causing white-nose syndrome of bats.</title>
        <authorList>
            <person name="Palmer J.M."/>
            <person name="Drees K.P."/>
            <person name="Foster J.T."/>
            <person name="Lindner D.L."/>
        </authorList>
    </citation>
    <scope>NUCLEOTIDE SEQUENCE [LARGE SCALE GENOMIC DNA]</scope>
    <source>
        <strain evidence="2 3">UAMH 10579</strain>
    </source>
</reference>
<proteinExistence type="predicted"/>
<dbReference type="Proteomes" id="UP000091956">
    <property type="component" value="Unassembled WGS sequence"/>
</dbReference>
<dbReference type="AlphaFoldDB" id="A0A1B8GA06"/>
<protein>
    <submittedName>
        <fullName evidence="2">Uncharacterized protein</fullName>
    </submittedName>
</protein>
<evidence type="ECO:0000313" key="2">
    <source>
        <dbReference type="EMBL" id="OBT92651.1"/>
    </source>
</evidence>
<dbReference type="GeneID" id="28843201"/>
<dbReference type="RefSeq" id="XP_018126384.1">
    <property type="nucleotide sequence ID" value="XM_018279224.2"/>
</dbReference>
<feature type="region of interest" description="Disordered" evidence="1">
    <location>
        <begin position="1"/>
        <end position="111"/>
    </location>
</feature>
<evidence type="ECO:0000313" key="3">
    <source>
        <dbReference type="Proteomes" id="UP000091956"/>
    </source>
</evidence>
<gene>
    <name evidence="2" type="ORF">VE01_09815</name>
</gene>
<feature type="compositionally biased region" description="Basic and acidic residues" evidence="1">
    <location>
        <begin position="57"/>
        <end position="70"/>
    </location>
</feature>
<keyword evidence="3" id="KW-1185">Reference proteome</keyword>
<evidence type="ECO:0000256" key="1">
    <source>
        <dbReference type="SAM" id="MobiDB-lite"/>
    </source>
</evidence>
<dbReference type="OrthoDB" id="3438983at2759"/>
<accession>A0A1B8GA06</accession>
<reference evidence="3" key="2">
    <citation type="journal article" date="2018" name="Nat. Commun.">
        <title>Extreme sensitivity to ultraviolet light in the fungal pathogen causing white-nose syndrome of bats.</title>
        <authorList>
            <person name="Palmer J.M."/>
            <person name="Drees K.P."/>
            <person name="Foster J.T."/>
            <person name="Lindner D.L."/>
        </authorList>
    </citation>
    <scope>NUCLEOTIDE SEQUENCE [LARGE SCALE GENOMIC DNA]</scope>
    <source>
        <strain evidence="3">UAMH 10579</strain>
    </source>
</reference>
<sequence>MPPKGKPTRIQPHRTVKTNSATEFPPLPTTLGGRVTKTPPKGKDKKIKTPKKAPANEPEKGTANDPEKGTANEPGKGTANEPGKGTTDGPNKPDADNDLTDTDNPFANGAPDTYLKRAAIVVGNIISAGYHEAYTELQSHDHNYISRFVRESGDRCGHVHSKYRKFVIVAKFKSHFVSHPIYSKRFSFLDTRGDHNEYAEIIDSSLKNFSPPRLPRPQPLCRGNSDNVWLWSKAEMIQDRNWARMSDTSVAWMARPVAHANKTRAKVVSTLEPESVEQLLRWARDCFDRGVGGGDEGAFEVAW</sequence>
<dbReference type="EMBL" id="KV460264">
    <property type="protein sequence ID" value="OBT92651.1"/>
    <property type="molecule type" value="Genomic_DNA"/>
</dbReference>